<dbReference type="InterPro" id="IPR037012">
    <property type="entry name" value="NanQ/TabA/YiaL_sf"/>
</dbReference>
<reference evidence="1 2" key="1">
    <citation type="journal article" date="2015" name="Genome Announc.">
        <title>Expanding the biotechnology potential of lactobacilli through comparative genomics of 213 strains and associated genera.</title>
        <authorList>
            <person name="Sun Z."/>
            <person name="Harris H.M."/>
            <person name="McCann A."/>
            <person name="Guo C."/>
            <person name="Argimon S."/>
            <person name="Zhang W."/>
            <person name="Yang X."/>
            <person name="Jeffery I.B."/>
            <person name="Cooney J.C."/>
            <person name="Kagawa T.F."/>
            <person name="Liu W."/>
            <person name="Song Y."/>
            <person name="Salvetti E."/>
            <person name="Wrobel A."/>
            <person name="Rasinkangas P."/>
            <person name="Parkhill J."/>
            <person name="Rea M.C."/>
            <person name="O'Sullivan O."/>
            <person name="Ritari J."/>
            <person name="Douillard F.P."/>
            <person name="Paul Ross R."/>
            <person name="Yang R."/>
            <person name="Briner A.E."/>
            <person name="Felis G.E."/>
            <person name="de Vos W.M."/>
            <person name="Barrangou R."/>
            <person name="Klaenhammer T.R."/>
            <person name="Caufield P.W."/>
            <person name="Cui Y."/>
            <person name="Zhang H."/>
            <person name="O'Toole P.W."/>
        </authorList>
    </citation>
    <scope>NUCLEOTIDE SEQUENCE [LARGE SCALE GENOMIC DNA]</scope>
    <source>
        <strain evidence="1 2">DSM 4864</strain>
    </source>
</reference>
<gene>
    <name evidence="1" type="ORF">FC49_GL000934</name>
</gene>
<dbReference type="PATRIC" id="fig|1423779.3.peg.953"/>
<dbReference type="InterPro" id="IPR004375">
    <property type="entry name" value="NanQ/TabA/YiaL"/>
</dbReference>
<dbReference type="NCBIfam" id="TIGR00022">
    <property type="entry name" value="YhcH/YjgK/YiaL family protein"/>
    <property type="match status" value="1"/>
</dbReference>
<protein>
    <submittedName>
        <fullName evidence="1">YhcH YjgK YiaL family protein</fullName>
    </submittedName>
</protein>
<sequence>MIITSKDQVDRYKNISKNLDQALDYIQKTKLEDFVDGESKEVCDGVKYSVFDYQASNGQPGDMFEQHHEWFDIHLIVKGTEQMAVTSKDLVTTTQPYDPDKDCALFVGQPKVVVTLHSGDMLIAFPEDIHQPGIELNDDVIRKAMIKVKVDF</sequence>
<evidence type="ECO:0000313" key="2">
    <source>
        <dbReference type="Proteomes" id="UP000050973"/>
    </source>
</evidence>
<dbReference type="RefSeq" id="WP_003713653.1">
    <property type="nucleotide sequence ID" value="NZ_AZGE01000021.1"/>
</dbReference>
<dbReference type="Pfam" id="PF04074">
    <property type="entry name" value="DUF386"/>
    <property type="match status" value="1"/>
</dbReference>
<accession>A0A0R1WAH8</accession>
<dbReference type="SUPFAM" id="SSF51197">
    <property type="entry name" value="Clavaminate synthase-like"/>
    <property type="match status" value="1"/>
</dbReference>
<proteinExistence type="predicted"/>
<dbReference type="EMBL" id="AZGE01000021">
    <property type="protein sequence ID" value="KRM14770.1"/>
    <property type="molecule type" value="Genomic_DNA"/>
</dbReference>
<organism evidence="1 2">
    <name type="scientific">Limosilactobacillus oris DSM 4864</name>
    <dbReference type="NCBI Taxonomy" id="1423779"/>
    <lineage>
        <taxon>Bacteria</taxon>
        <taxon>Bacillati</taxon>
        <taxon>Bacillota</taxon>
        <taxon>Bacilli</taxon>
        <taxon>Lactobacillales</taxon>
        <taxon>Lactobacillaceae</taxon>
        <taxon>Limosilactobacillus</taxon>
    </lineage>
</organism>
<dbReference type="Gene3D" id="2.60.120.370">
    <property type="entry name" value="YhcH/YjgK/YiaL"/>
    <property type="match status" value="1"/>
</dbReference>
<evidence type="ECO:0000313" key="1">
    <source>
        <dbReference type="EMBL" id="KRM14770.1"/>
    </source>
</evidence>
<dbReference type="GO" id="GO:0005829">
    <property type="term" value="C:cytosol"/>
    <property type="evidence" value="ECO:0007669"/>
    <property type="project" value="TreeGrafter"/>
</dbReference>
<name>A0A0R1WAH8_9LACO</name>
<dbReference type="AlphaFoldDB" id="A0A0R1WAH8"/>
<dbReference type="PANTHER" id="PTHR34986:SF1">
    <property type="entry name" value="PROTEIN YIAL"/>
    <property type="match status" value="1"/>
</dbReference>
<dbReference type="PANTHER" id="PTHR34986">
    <property type="entry name" value="EVOLVED BETA-GALACTOSIDASE SUBUNIT BETA"/>
    <property type="match status" value="1"/>
</dbReference>
<dbReference type="Proteomes" id="UP000050973">
    <property type="component" value="Unassembled WGS sequence"/>
</dbReference>
<comment type="caution">
    <text evidence="1">The sequence shown here is derived from an EMBL/GenBank/DDBJ whole genome shotgun (WGS) entry which is preliminary data.</text>
</comment>